<proteinExistence type="predicted"/>
<comment type="caution">
    <text evidence="1">The sequence shown here is derived from an EMBL/GenBank/DDBJ whole genome shotgun (WGS) entry which is preliminary data.</text>
</comment>
<accession>A0ACC0BUG2</accession>
<dbReference type="EMBL" id="CM044702">
    <property type="protein sequence ID" value="KAI5676254.1"/>
    <property type="molecule type" value="Genomic_DNA"/>
</dbReference>
<name>A0ACC0BUG2_CATRO</name>
<dbReference type="Proteomes" id="UP001060085">
    <property type="component" value="Linkage Group LG02"/>
</dbReference>
<sequence>MAPKKYVASFSKPKWARAVGTSPDPDIPPYPEHLYQVAREWVAEKASLKIIVEKSFDDSVIEHFDLQNFFKGLEFYANMTYKTNKDLQTIISTIKGVRIILDRKRLASILGIPGTKNLLTNHPQGQFPKSFSSCSCLFLWAQTRSKGGCFREVIKYFYNCGYLLDEENQVWVPHSKEDRLQECNAAGFRSIKKTTHTGLGASSSQQVEGDGEANESNNPSYVEEDKADAQNTILIDAVQT</sequence>
<evidence type="ECO:0000313" key="1">
    <source>
        <dbReference type="EMBL" id="KAI5676254.1"/>
    </source>
</evidence>
<organism evidence="1 2">
    <name type="scientific">Catharanthus roseus</name>
    <name type="common">Madagascar periwinkle</name>
    <name type="synonym">Vinca rosea</name>
    <dbReference type="NCBI Taxonomy" id="4058"/>
    <lineage>
        <taxon>Eukaryota</taxon>
        <taxon>Viridiplantae</taxon>
        <taxon>Streptophyta</taxon>
        <taxon>Embryophyta</taxon>
        <taxon>Tracheophyta</taxon>
        <taxon>Spermatophyta</taxon>
        <taxon>Magnoliopsida</taxon>
        <taxon>eudicotyledons</taxon>
        <taxon>Gunneridae</taxon>
        <taxon>Pentapetalae</taxon>
        <taxon>asterids</taxon>
        <taxon>lamiids</taxon>
        <taxon>Gentianales</taxon>
        <taxon>Apocynaceae</taxon>
        <taxon>Rauvolfioideae</taxon>
        <taxon>Vinceae</taxon>
        <taxon>Catharanthinae</taxon>
        <taxon>Catharanthus</taxon>
    </lineage>
</organism>
<keyword evidence="2" id="KW-1185">Reference proteome</keyword>
<reference evidence="2" key="1">
    <citation type="journal article" date="2023" name="Nat. Plants">
        <title>Single-cell RNA sequencing provides a high-resolution roadmap for understanding the multicellular compartmentation of specialized metabolism.</title>
        <authorList>
            <person name="Sun S."/>
            <person name="Shen X."/>
            <person name="Li Y."/>
            <person name="Li Y."/>
            <person name="Wang S."/>
            <person name="Li R."/>
            <person name="Zhang H."/>
            <person name="Shen G."/>
            <person name="Guo B."/>
            <person name="Wei J."/>
            <person name="Xu J."/>
            <person name="St-Pierre B."/>
            <person name="Chen S."/>
            <person name="Sun C."/>
        </authorList>
    </citation>
    <scope>NUCLEOTIDE SEQUENCE [LARGE SCALE GENOMIC DNA]</scope>
</reference>
<gene>
    <name evidence="1" type="ORF">M9H77_07204</name>
</gene>
<evidence type="ECO:0000313" key="2">
    <source>
        <dbReference type="Proteomes" id="UP001060085"/>
    </source>
</evidence>
<protein>
    <submittedName>
        <fullName evidence="1">Uncharacterized protein</fullName>
    </submittedName>
</protein>